<dbReference type="SMART" id="SM01017">
    <property type="entry name" value="Arrestin_C"/>
    <property type="match status" value="1"/>
</dbReference>
<dbReference type="Proteomes" id="UP000000267">
    <property type="component" value="Unassembled WGS sequence"/>
</dbReference>
<dbReference type="Gene3D" id="2.60.40.640">
    <property type="match status" value="1"/>
</dbReference>
<dbReference type="OrthoDB" id="2333384at2759"/>
<feature type="compositionally biased region" description="Low complexity" evidence="1">
    <location>
        <begin position="744"/>
        <end position="755"/>
    </location>
</feature>
<dbReference type="EMBL" id="DS480449">
    <property type="protein sequence ID" value="EDO15683.1"/>
    <property type="molecule type" value="Genomic_DNA"/>
</dbReference>
<dbReference type="eggNOG" id="KOG3780">
    <property type="taxonomic scope" value="Eukaryota"/>
</dbReference>
<organism evidence="4">
    <name type="scientific">Vanderwaltozyma polyspora (strain ATCC 22028 / DSM 70294 / BCRC 21397 / CBS 2163 / NBRC 10782 / NRRL Y-8283 / UCD 57-17)</name>
    <name type="common">Kluyveromyces polysporus</name>
    <dbReference type="NCBI Taxonomy" id="436907"/>
    <lineage>
        <taxon>Eukaryota</taxon>
        <taxon>Fungi</taxon>
        <taxon>Dikarya</taxon>
        <taxon>Ascomycota</taxon>
        <taxon>Saccharomycotina</taxon>
        <taxon>Saccharomycetes</taxon>
        <taxon>Saccharomycetales</taxon>
        <taxon>Saccharomycetaceae</taxon>
        <taxon>Vanderwaltozyma</taxon>
    </lineage>
</organism>
<dbReference type="HOGENOM" id="CLU_018982_1_1_1"/>
<dbReference type="GO" id="GO:0005829">
    <property type="term" value="C:cytosol"/>
    <property type="evidence" value="ECO:0007669"/>
    <property type="project" value="TreeGrafter"/>
</dbReference>
<dbReference type="GeneID" id="5543789"/>
<dbReference type="STRING" id="436907.A7TPY5"/>
<sequence>MFSHSKINVKDPVLFDIRLHDPEDGVIVMKGPGESAPSVLISGTIVLSVLSPISIKALKLSLIGKLCLNILDDQNPHGTKKYTRFCKNFFEHKWDDFNLENYLQNNFNDFREDASNDTDSKSGNSIELNRRSKSSVSLKKLPSKNDQGYRTFIKGNYEFPFSAILPGSLTESVEGLPNASVTYTLRACLQKAKTHYNVYICTKHVRIVRTLCSDVVELSETVAVDNKWPGKVEYTISAPSKAVAIGSSTPINMLLVPLLKGLKLGPIKIALVESSQFCGNFGTIINQERIVTKMKVKDPLNYASENINPSNEEDSEFKDRWELDLNLPIPASLSKCTQDCSILRNIKVRHKLKFVIPLINPDKHVSELRASLPIQLFVSPFIPLAVRNFDESDIDKHHHKDVDISITDKGPGFDNDVIFNNLTSDLDITHAGAATNIDGNVPNSMVDLLSPPNYDKHIYDRVLSGTASGVNTPLESGTQTPVTQSEMPFPAVHSGIQSPSSNTGINSLSDIRSINIQNFDKATDRINRNYYAPGITINNGDLTGNVPGNTHIAGSPLNPNIMSKSLGNISSLFRPNEISSPKKEWSKDSISRVPSYDFAMKSTTLEEDLPPVYPRSGNDVQVTGKKLIKPKTLRLKSYTSMILGNDSHAQSTEVIKKSSSVLSGNQSMFSSMDLKLAGDSINVNSSANSISSGIVGGRKSLSSEKSPEILPIMVPPNDFSTRALQFQAVPSKTSSLNKTLDVESPPTMTPITSPPNDFSTRALQFQATPSYDNFDTSSQNRTSSVNGLLGFFGLKDKK</sequence>
<gene>
    <name evidence="3" type="ORF">Kpol_1008p21</name>
</gene>
<dbReference type="GO" id="GO:0005886">
    <property type="term" value="C:plasma membrane"/>
    <property type="evidence" value="ECO:0007669"/>
    <property type="project" value="TreeGrafter"/>
</dbReference>
<reference evidence="3 4" key="1">
    <citation type="journal article" date="2007" name="Proc. Natl. Acad. Sci. U.S.A.">
        <title>Independent sorting-out of thousands of duplicated gene pairs in two yeast species descended from a whole-genome duplication.</title>
        <authorList>
            <person name="Scannell D.R."/>
            <person name="Frank A.C."/>
            <person name="Conant G.C."/>
            <person name="Byrne K.P."/>
            <person name="Woolfit M."/>
            <person name="Wolfe K.H."/>
        </authorList>
    </citation>
    <scope>NUCLEOTIDE SEQUENCE [LARGE SCALE GENOMIC DNA]</scope>
    <source>
        <strain evidence="4">ATCC 22028 / DSM 70294 / BCRC 21397 / CBS 2163 / NBRC 10782 / NRRL Y-8283 / UCD 57-17</strain>
    </source>
</reference>
<dbReference type="RefSeq" id="XP_001643541.1">
    <property type="nucleotide sequence ID" value="XM_001643491.1"/>
</dbReference>
<accession>A7TPY5</accession>
<feature type="domain" description="Arrestin C-terminal-like" evidence="2">
    <location>
        <begin position="228"/>
        <end position="381"/>
    </location>
</feature>
<dbReference type="PANTHER" id="PTHR11188">
    <property type="entry name" value="ARRESTIN DOMAIN CONTAINING PROTEIN"/>
    <property type="match status" value="1"/>
</dbReference>
<dbReference type="KEGG" id="vpo:Kpol_1008p21"/>
<dbReference type="InterPro" id="IPR050357">
    <property type="entry name" value="Arrestin_domain-protein"/>
</dbReference>
<dbReference type="PANTHER" id="PTHR11188:SF17">
    <property type="entry name" value="FI21816P1"/>
    <property type="match status" value="1"/>
</dbReference>
<dbReference type="InParanoid" id="A7TPY5"/>
<dbReference type="Pfam" id="PF02752">
    <property type="entry name" value="Arrestin_C"/>
    <property type="match status" value="1"/>
</dbReference>
<dbReference type="GO" id="GO:0030674">
    <property type="term" value="F:protein-macromolecule adaptor activity"/>
    <property type="evidence" value="ECO:0007669"/>
    <property type="project" value="TreeGrafter"/>
</dbReference>
<evidence type="ECO:0000259" key="2">
    <source>
        <dbReference type="SMART" id="SM01017"/>
    </source>
</evidence>
<dbReference type="GO" id="GO:0031625">
    <property type="term" value="F:ubiquitin protein ligase binding"/>
    <property type="evidence" value="ECO:0007669"/>
    <property type="project" value="TreeGrafter"/>
</dbReference>
<feature type="region of interest" description="Disordered" evidence="1">
    <location>
        <begin position="736"/>
        <end position="755"/>
    </location>
</feature>
<proteinExistence type="predicted"/>
<name>A7TPY5_VANPO</name>
<evidence type="ECO:0000256" key="1">
    <source>
        <dbReference type="SAM" id="MobiDB-lite"/>
    </source>
</evidence>
<dbReference type="GO" id="GO:0070086">
    <property type="term" value="P:ubiquitin-dependent endocytosis"/>
    <property type="evidence" value="ECO:0007669"/>
    <property type="project" value="TreeGrafter"/>
</dbReference>
<dbReference type="OMA" id="ENDLICE"/>
<dbReference type="InterPro" id="IPR011022">
    <property type="entry name" value="Arrestin_C-like"/>
</dbReference>
<dbReference type="InterPro" id="IPR014752">
    <property type="entry name" value="Arrestin-like_C"/>
</dbReference>
<dbReference type="AlphaFoldDB" id="A7TPY5"/>
<evidence type="ECO:0000313" key="3">
    <source>
        <dbReference type="EMBL" id="EDO15683.1"/>
    </source>
</evidence>
<evidence type="ECO:0000313" key="4">
    <source>
        <dbReference type="Proteomes" id="UP000000267"/>
    </source>
</evidence>
<dbReference type="PhylomeDB" id="A7TPY5"/>
<keyword evidence="4" id="KW-1185">Reference proteome</keyword>
<protein>
    <recommendedName>
        <fullName evidence="2">Arrestin C-terminal-like domain-containing protein</fullName>
    </recommendedName>
</protein>